<reference evidence="8 9" key="1">
    <citation type="submission" date="2020-03" db="EMBL/GenBank/DDBJ databases">
        <title>WGS of actinomycetes isolated from Thailand.</title>
        <authorList>
            <person name="Thawai C."/>
        </authorList>
    </citation>
    <scope>NUCLEOTIDE SEQUENCE [LARGE SCALE GENOMIC DNA]</scope>
    <source>
        <strain evidence="8 9">PRB2-1</strain>
    </source>
</reference>
<evidence type="ECO:0000256" key="7">
    <source>
        <dbReference type="SAM" id="Phobius"/>
    </source>
</evidence>
<dbReference type="Pfam" id="PF04226">
    <property type="entry name" value="Transgly_assoc"/>
    <property type="match status" value="1"/>
</dbReference>
<dbReference type="InterPro" id="IPR007341">
    <property type="entry name" value="Transgly_assoc"/>
</dbReference>
<evidence type="ECO:0000256" key="1">
    <source>
        <dbReference type="ARBA" id="ARBA00004651"/>
    </source>
</evidence>
<evidence type="ECO:0000256" key="2">
    <source>
        <dbReference type="ARBA" id="ARBA00011006"/>
    </source>
</evidence>
<keyword evidence="9" id="KW-1185">Reference proteome</keyword>
<evidence type="ECO:0000313" key="8">
    <source>
        <dbReference type="EMBL" id="NJP47865.1"/>
    </source>
</evidence>
<evidence type="ECO:0000313" key="9">
    <source>
        <dbReference type="Proteomes" id="UP000734511"/>
    </source>
</evidence>
<proteinExistence type="inferred from homology"/>
<sequence length="92" mass="9772">MTILWAIIAGLIIGLLAKLVLPGRQPIPLWLTVILGIIGGLVGNGLASAFGVGDTNGIDWIRHVLQIGVAAVLIAAITPMYAGRHHRHHHHI</sequence>
<comment type="subcellular location">
    <subcellularLocation>
        <location evidence="1">Cell membrane</location>
        <topology evidence="1">Multi-pass membrane protein</topology>
    </subcellularLocation>
</comment>
<feature type="transmembrane region" description="Helical" evidence="7">
    <location>
        <begin position="27"/>
        <end position="52"/>
    </location>
</feature>
<keyword evidence="5 7" id="KW-1133">Transmembrane helix</keyword>
<evidence type="ECO:0000256" key="6">
    <source>
        <dbReference type="ARBA" id="ARBA00023136"/>
    </source>
</evidence>
<dbReference type="EMBL" id="JAATEJ010000036">
    <property type="protein sequence ID" value="NJP47865.1"/>
    <property type="molecule type" value="Genomic_DNA"/>
</dbReference>
<evidence type="ECO:0000256" key="5">
    <source>
        <dbReference type="ARBA" id="ARBA00022989"/>
    </source>
</evidence>
<protein>
    <submittedName>
        <fullName evidence="8">GlsB/YeaQ/YmgE family stress response membrane protein</fullName>
    </submittedName>
</protein>
<dbReference type="RefSeq" id="WP_167986698.1">
    <property type="nucleotide sequence ID" value="NZ_JAATEJ010000036.1"/>
</dbReference>
<keyword evidence="3" id="KW-1003">Cell membrane</keyword>
<keyword evidence="6 7" id="KW-0472">Membrane</keyword>
<gene>
    <name evidence="8" type="ORF">HCN08_31340</name>
</gene>
<accession>A0ABX0ZY18</accession>
<dbReference type="Proteomes" id="UP000734511">
    <property type="component" value="Unassembled WGS sequence"/>
</dbReference>
<organism evidence="8 9">
    <name type="scientific">Actinacidiphila epipremni</name>
    <dbReference type="NCBI Taxonomy" id="2053013"/>
    <lineage>
        <taxon>Bacteria</taxon>
        <taxon>Bacillati</taxon>
        <taxon>Actinomycetota</taxon>
        <taxon>Actinomycetes</taxon>
        <taxon>Kitasatosporales</taxon>
        <taxon>Streptomycetaceae</taxon>
        <taxon>Actinacidiphila</taxon>
    </lineage>
</organism>
<feature type="transmembrane region" description="Helical" evidence="7">
    <location>
        <begin position="64"/>
        <end position="82"/>
    </location>
</feature>
<dbReference type="PANTHER" id="PTHR33884:SF3">
    <property type="entry name" value="UPF0410 PROTEIN YMGE"/>
    <property type="match status" value="1"/>
</dbReference>
<dbReference type="PANTHER" id="PTHR33884">
    <property type="entry name" value="UPF0410 PROTEIN YMGE"/>
    <property type="match status" value="1"/>
</dbReference>
<comment type="caution">
    <text evidence="8">The sequence shown here is derived from an EMBL/GenBank/DDBJ whole genome shotgun (WGS) entry which is preliminary data.</text>
</comment>
<evidence type="ECO:0000256" key="3">
    <source>
        <dbReference type="ARBA" id="ARBA00022475"/>
    </source>
</evidence>
<comment type="similarity">
    <text evidence="2">Belongs to the UPF0410 family.</text>
</comment>
<keyword evidence="4 7" id="KW-0812">Transmembrane</keyword>
<name>A0ABX0ZY18_9ACTN</name>
<evidence type="ECO:0000256" key="4">
    <source>
        <dbReference type="ARBA" id="ARBA00022692"/>
    </source>
</evidence>